<keyword evidence="2" id="KW-1185">Reference proteome</keyword>
<protein>
    <submittedName>
        <fullName evidence="1">Uncharacterized protein</fullName>
    </submittedName>
</protein>
<proteinExistence type="predicted"/>
<dbReference type="EMBL" id="CM042891">
    <property type="protein sequence ID" value="KAI4303254.1"/>
    <property type="molecule type" value="Genomic_DNA"/>
</dbReference>
<evidence type="ECO:0000313" key="2">
    <source>
        <dbReference type="Proteomes" id="UP001057402"/>
    </source>
</evidence>
<evidence type="ECO:0000313" key="1">
    <source>
        <dbReference type="EMBL" id="KAI4303254.1"/>
    </source>
</evidence>
<sequence>MASNSPLEMEDQTDEDFFDKLVDDDDFGVSKLPDSTHTFDRLSVNGERQGGGFEVKMEAKETDAGTGVLHDAEASSSMRNSCAVGESTFYDNKAQESAVDSLDGEKKVQEIVEDESKVYGCMVLGDIDDGDDGVPVESCAGGQETGGIVGGISKKGSGGSSRGIKEVGWSSFYADSGDQGGNQDNGSYSDFFSGFNNVGADGEFSGSVGNQSYNTRFTSSGVESQSSGLESSVNYGHLNGEPTDVVGQGQNADLQDLSSSNYWESMYPGWTYDATTGQWYPIVGYDSNANLQSESGNAGIENWTSTSNDTTEVSYLQQSVQSIAGTMEEAGMTENVYSANQVADGNAAYPEHIVFDSQYPGWYYDMIKQEWCTIESYTASIQSTIHTQNQQQVPVIADAVHSQNDTYSDYWQTNTYGLQKDATQVHDDHRAGSYDGHNQQSVTSSWHTGTFSGNKAVAWGGNRQSGGFASEFTASDNLNRHSAVSSFPNLESYDKPNERLREVHKPLALGNFIQDPQYNQPIQQAKEVHCSNEFYSSQMTASYGMQPFESVPQFSQMHSSGRSSAGRPAHALVAFGFGGKLIVMQGISSGCSLSNGGQDSSGCPISVLNLSEVLQKNGENIRACSYTRALCQHSLPGPLVGGSVSNKDLNKWIDERIAGCDSPDVDYNKAENLKILLSLLKISCQHYGKLRSPFGSETALKEGDSPESAVAKLFTSAKKTNSDLNSYSFMSCCFQFLPAAEQIQATAFEVQSLLVSGRKKEALQCAQAGQLWGPALILASQLGEQFYVDTVKQMALKQMVPGSPLRTLCLLIAGQPAEVFNAKAAPGMHASGMVSQNHVQNMQSETNGMLEDWEDNLAIITVNRTKDDELVIIHLGDCLWKEKGEITAAHICYLVAEANFESYSDTARMCIISGDHWKCPRTYASPEAIQRTELYEYSKVLGNSQFTLQPFQPYKIIYAHMLAEVGRISDSLKYCQAISKSIKNGRTPEMELWKQVISSLEERIRMHQQGGYSANLAPGKIVGKLLNFIDNTAHRVVGGLPPPVPMTTQAGTHAMEQFHQPLVTKVSGSQSTMAMSSLIPSNSMEPVNEWSGNDNGRMRVYNRSVSEPNFGRTPKQGDGDSSNNMNSENAQAKASVSGRSSHFTRFGFGSQLLQKTVGLVLRPRNDKQAKLGESNKFYYDEKLKRWVEEGAEPPAEETALAPPPTTAAFQNGLPDCNLRSSIKSEGTLPNGSPEFISPFVSEHSLGIPPIPPSLNQFSARGRMGVRSRYVDTFNQGGGSPAKLFQSQSVPAAKPAVAANAKFFIPTPIVSSSSDQTMESIAENSQEETATSEDTFNQGGGSPAKLFQSQSVPAAKPAVAANAKFFIPTPIVSSSSDQTMESIAENLQEETATSEDFSVKTVPYKYPLVSASSNMPRFPSMGNIPSKSTTAGENGSLPLQSRRNASWSGSFNEASFPPKHAPEVKPLGEGLGLSPSSMMQMHTNGGGLSDELDEVEL</sequence>
<dbReference type="Proteomes" id="UP001057402">
    <property type="component" value="Chromosome 12"/>
</dbReference>
<gene>
    <name evidence="1" type="ORF">MLD38_038906</name>
</gene>
<organism evidence="1 2">
    <name type="scientific">Melastoma candidum</name>
    <dbReference type="NCBI Taxonomy" id="119954"/>
    <lineage>
        <taxon>Eukaryota</taxon>
        <taxon>Viridiplantae</taxon>
        <taxon>Streptophyta</taxon>
        <taxon>Embryophyta</taxon>
        <taxon>Tracheophyta</taxon>
        <taxon>Spermatophyta</taxon>
        <taxon>Magnoliopsida</taxon>
        <taxon>eudicotyledons</taxon>
        <taxon>Gunneridae</taxon>
        <taxon>Pentapetalae</taxon>
        <taxon>rosids</taxon>
        <taxon>malvids</taxon>
        <taxon>Myrtales</taxon>
        <taxon>Melastomataceae</taxon>
        <taxon>Melastomatoideae</taxon>
        <taxon>Melastomateae</taxon>
        <taxon>Melastoma</taxon>
    </lineage>
</organism>
<name>A0ACB9L1P4_9MYRT</name>
<accession>A0ACB9L1P4</accession>
<comment type="caution">
    <text evidence="1">The sequence shown here is derived from an EMBL/GenBank/DDBJ whole genome shotgun (WGS) entry which is preliminary data.</text>
</comment>
<reference evidence="2" key="1">
    <citation type="journal article" date="2023" name="Front. Plant Sci.">
        <title>Chromosomal-level genome assembly of Melastoma candidum provides insights into trichome evolution.</title>
        <authorList>
            <person name="Zhong Y."/>
            <person name="Wu W."/>
            <person name="Sun C."/>
            <person name="Zou P."/>
            <person name="Liu Y."/>
            <person name="Dai S."/>
            <person name="Zhou R."/>
        </authorList>
    </citation>
    <scope>NUCLEOTIDE SEQUENCE [LARGE SCALE GENOMIC DNA]</scope>
</reference>